<dbReference type="Gene3D" id="2.30.30.40">
    <property type="entry name" value="SH3 Domains"/>
    <property type="match status" value="1"/>
</dbReference>
<dbReference type="InterPro" id="IPR025330">
    <property type="entry name" value="DUF4236"/>
</dbReference>
<dbReference type="Proteomes" id="UP000245765">
    <property type="component" value="Unassembled WGS sequence"/>
</dbReference>
<accession>A0A317FA62</accession>
<sequence length="245" mass="25318">MGWRFRKSFTIIPGLRVYLGSRGISSVSVGGRVGRVNFSRRGVNGSVSVPGTGLSYSQRLAGRSSSYRQAAPINGATLPGSASPKIAVAARQSRLPRGTWLAVAGAVLALFLVLRNSSDPARSGTPPMGSGNAVIVPAPRSPISPTPRPSTAHAPLLQQVAVPQLVTPTAGAEVAGEGVPVTWSTTTQAANVRSSPSVSATVLRTIASGTRLRVVQTAGNWRQVSYPGDAAPIGWIHGSLLAQRD</sequence>
<dbReference type="Pfam" id="PF08239">
    <property type="entry name" value="SH3_3"/>
    <property type="match status" value="1"/>
</dbReference>
<dbReference type="Pfam" id="PF14020">
    <property type="entry name" value="DUF4236"/>
    <property type="match status" value="1"/>
</dbReference>
<dbReference type="PROSITE" id="PS51781">
    <property type="entry name" value="SH3B"/>
    <property type="match status" value="1"/>
</dbReference>
<comment type="caution">
    <text evidence="2">The sequence shown here is derived from an EMBL/GenBank/DDBJ whole genome shotgun (WGS) entry which is preliminary data.</text>
</comment>
<organism evidence="2 3">
    <name type="scientific">Falsiroseomonas bella</name>
    <dbReference type="NCBI Taxonomy" id="2184016"/>
    <lineage>
        <taxon>Bacteria</taxon>
        <taxon>Pseudomonadati</taxon>
        <taxon>Pseudomonadota</taxon>
        <taxon>Alphaproteobacteria</taxon>
        <taxon>Acetobacterales</taxon>
        <taxon>Roseomonadaceae</taxon>
        <taxon>Falsiroseomonas</taxon>
    </lineage>
</organism>
<protein>
    <recommendedName>
        <fullName evidence="1">SH3b domain-containing protein</fullName>
    </recommendedName>
</protein>
<dbReference type="EMBL" id="QGNA01000007">
    <property type="protein sequence ID" value="PWS34456.1"/>
    <property type="molecule type" value="Genomic_DNA"/>
</dbReference>
<evidence type="ECO:0000313" key="2">
    <source>
        <dbReference type="EMBL" id="PWS34456.1"/>
    </source>
</evidence>
<evidence type="ECO:0000313" key="3">
    <source>
        <dbReference type="Proteomes" id="UP000245765"/>
    </source>
</evidence>
<keyword evidence="3" id="KW-1185">Reference proteome</keyword>
<reference evidence="3" key="1">
    <citation type="submission" date="2018-05" db="EMBL/GenBank/DDBJ databases">
        <authorList>
            <person name="Du Z."/>
            <person name="Wang X."/>
        </authorList>
    </citation>
    <scope>NUCLEOTIDE SEQUENCE [LARGE SCALE GENOMIC DNA]</scope>
    <source>
        <strain evidence="3">CQN31</strain>
    </source>
</reference>
<name>A0A317FA62_9PROT</name>
<dbReference type="InterPro" id="IPR003646">
    <property type="entry name" value="SH3-like_bac-type"/>
</dbReference>
<dbReference type="AlphaFoldDB" id="A0A317FA62"/>
<feature type="domain" description="SH3b" evidence="1">
    <location>
        <begin position="180"/>
        <end position="245"/>
    </location>
</feature>
<gene>
    <name evidence="2" type="ORF">DFH01_25930</name>
</gene>
<evidence type="ECO:0000259" key="1">
    <source>
        <dbReference type="PROSITE" id="PS51781"/>
    </source>
</evidence>
<dbReference type="OrthoDB" id="7284979at2"/>
<dbReference type="RefSeq" id="WP_109873429.1">
    <property type="nucleotide sequence ID" value="NZ_QGNA01000007.1"/>
</dbReference>
<proteinExistence type="predicted"/>